<evidence type="ECO:0000259" key="1">
    <source>
        <dbReference type="Pfam" id="PF00567"/>
    </source>
</evidence>
<dbReference type="Pfam" id="PF00567">
    <property type="entry name" value="TUDOR"/>
    <property type="match status" value="1"/>
</dbReference>
<evidence type="ECO:0000313" key="2">
    <source>
        <dbReference type="EMBL" id="GCC22208.1"/>
    </source>
</evidence>
<comment type="caution">
    <text evidence="2">The sequence shown here is derived from an EMBL/GenBank/DDBJ whole genome shotgun (WGS) entry which is preliminary data.</text>
</comment>
<name>A0A401RVP5_CHIPU</name>
<proteinExistence type="predicted"/>
<dbReference type="OrthoDB" id="9995375at2759"/>
<keyword evidence="3" id="KW-1185">Reference proteome</keyword>
<dbReference type="Proteomes" id="UP000287033">
    <property type="component" value="Unassembled WGS sequence"/>
</dbReference>
<dbReference type="OMA" id="RSEWEVW"/>
<dbReference type="EMBL" id="BEZZ01000007">
    <property type="protein sequence ID" value="GCC22208.1"/>
    <property type="molecule type" value="Genomic_DNA"/>
</dbReference>
<protein>
    <recommendedName>
        <fullName evidence="1">Tudor domain-containing protein</fullName>
    </recommendedName>
</protein>
<feature type="domain" description="Tudor" evidence="1">
    <location>
        <begin position="391"/>
        <end position="457"/>
    </location>
</feature>
<dbReference type="SUPFAM" id="SSF63748">
    <property type="entry name" value="Tudor/PWWP/MBT"/>
    <property type="match status" value="1"/>
</dbReference>
<gene>
    <name evidence="2" type="ORF">chiPu_0000593</name>
</gene>
<dbReference type="InterPro" id="IPR035437">
    <property type="entry name" value="SNase_OB-fold_sf"/>
</dbReference>
<evidence type="ECO:0000313" key="3">
    <source>
        <dbReference type="Proteomes" id="UP000287033"/>
    </source>
</evidence>
<accession>A0A401RVP5</accession>
<sequence length="517" mass="58681">MDMTRSCIYLPPSAMQNVHMEQKHAPTIEKMKRYLYYQLMMIENYQKAISKELRPLVEWVRLNIQNITFKEDLCKIYEVVFGQLSQLYNLSKELYKMFQETKAGILFQVGIVATGQQTATEKPLPFGVPAFSSTNYTNGLAPEDFPTGVKQNVCVHIHEGPGICSSKLDISKTNSSRVVGAFCEDIISESELQKEEQSLRHSPFLNSQFSEVDQPPEEIESSNLCNELIVETVADILTTENPSCTSLHSKQEGPHILSSKSKSLHVNQTYIVRSEWEVWDTFEFPTLDSDTNCWVSPEKEKTCNGKVLISTLDAISPQEPLNPNDTFCFPNAIEQVATSRNCVVSPEQYVSSNCMLEPLNRSHFSNSSFGRVMEPPVASEISEFQFCRWQEMEIRVSYAIDPHCFYIQHVGKDLPELMRQFNIECSRNSATLSSIPMINSYVCAWLPENKQWYRSRVIRIVGDVATHGSKLSQKMVAAGLARYSEGNCASPKTGASIPLYWKQRLVQLLSQPTNLRK</sequence>
<dbReference type="InterPro" id="IPR002999">
    <property type="entry name" value="Tudor"/>
</dbReference>
<organism evidence="2 3">
    <name type="scientific">Chiloscyllium punctatum</name>
    <name type="common">Brownbanded bambooshark</name>
    <name type="synonym">Hemiscyllium punctatum</name>
    <dbReference type="NCBI Taxonomy" id="137246"/>
    <lineage>
        <taxon>Eukaryota</taxon>
        <taxon>Metazoa</taxon>
        <taxon>Chordata</taxon>
        <taxon>Craniata</taxon>
        <taxon>Vertebrata</taxon>
        <taxon>Chondrichthyes</taxon>
        <taxon>Elasmobranchii</taxon>
        <taxon>Galeomorphii</taxon>
        <taxon>Galeoidea</taxon>
        <taxon>Orectolobiformes</taxon>
        <taxon>Hemiscylliidae</taxon>
        <taxon>Chiloscyllium</taxon>
    </lineage>
</organism>
<dbReference type="AlphaFoldDB" id="A0A401RVP5"/>
<dbReference type="Gene3D" id="2.40.50.90">
    <property type="match status" value="1"/>
</dbReference>
<reference evidence="2 3" key="1">
    <citation type="journal article" date="2018" name="Nat. Ecol. Evol.">
        <title>Shark genomes provide insights into elasmobranch evolution and the origin of vertebrates.</title>
        <authorList>
            <person name="Hara Y"/>
            <person name="Yamaguchi K"/>
            <person name="Onimaru K"/>
            <person name="Kadota M"/>
            <person name="Koyanagi M"/>
            <person name="Keeley SD"/>
            <person name="Tatsumi K"/>
            <person name="Tanaka K"/>
            <person name="Motone F"/>
            <person name="Kageyama Y"/>
            <person name="Nozu R"/>
            <person name="Adachi N"/>
            <person name="Nishimura O"/>
            <person name="Nakagawa R"/>
            <person name="Tanegashima C"/>
            <person name="Kiyatake I"/>
            <person name="Matsumoto R"/>
            <person name="Murakumo K"/>
            <person name="Nishida K"/>
            <person name="Terakita A"/>
            <person name="Kuratani S"/>
            <person name="Sato K"/>
            <person name="Hyodo S Kuraku.S."/>
        </authorList>
    </citation>
    <scope>NUCLEOTIDE SEQUENCE [LARGE SCALE GENOMIC DNA]</scope>
</reference>
<dbReference type="Gene3D" id="2.30.30.140">
    <property type="match status" value="1"/>
</dbReference>